<protein>
    <submittedName>
        <fullName evidence="2">Uncharacterized protein</fullName>
    </submittedName>
</protein>
<accession>A0A3R6YUA1</accession>
<comment type="caution">
    <text evidence="2">The sequence shown here is derived from an EMBL/GenBank/DDBJ whole genome shotgun (WGS) entry which is preliminary data.</text>
</comment>
<proteinExistence type="predicted"/>
<evidence type="ECO:0000313" key="2">
    <source>
        <dbReference type="EMBL" id="RHY25628.1"/>
    </source>
</evidence>
<evidence type="ECO:0000256" key="1">
    <source>
        <dbReference type="SAM" id="MobiDB-lite"/>
    </source>
</evidence>
<dbReference type="VEuPathDB" id="FungiDB:H310_14589"/>
<sequence>GRPCLHRFKLKFPRAKCTCGPNGPSARLAAQAIVQFALIAPTSLPHEEAKMKAVPELTYEVEPKVMVFALKFLNSAPKEKLIAELDLADAVANKIIDQRDFGGYKNLDDIFEKKLLRKKKFNSFRDRLLAFAKDNKPSDKPADDDNAVNPKKGKKKGGAPGTQSDALLLLQKAEKPVFKESEPLRLRFGYLLAPPPKPIDVADVEIAQPISVA</sequence>
<keyword evidence="3" id="KW-1185">Reference proteome</keyword>
<feature type="non-terminal residue" evidence="2">
    <location>
        <position position="1"/>
    </location>
</feature>
<dbReference type="AlphaFoldDB" id="A0A3R6YUA1"/>
<dbReference type="EMBL" id="QUSY01001237">
    <property type="protein sequence ID" value="RHY25628.1"/>
    <property type="molecule type" value="Genomic_DNA"/>
</dbReference>
<gene>
    <name evidence="2" type="ORF">DYB32_008196</name>
</gene>
<organism evidence="2 3">
    <name type="scientific">Aphanomyces invadans</name>
    <dbReference type="NCBI Taxonomy" id="157072"/>
    <lineage>
        <taxon>Eukaryota</taxon>
        <taxon>Sar</taxon>
        <taxon>Stramenopiles</taxon>
        <taxon>Oomycota</taxon>
        <taxon>Saprolegniomycetes</taxon>
        <taxon>Saprolegniales</taxon>
        <taxon>Verrucalvaceae</taxon>
        <taxon>Aphanomyces</taxon>
    </lineage>
</organism>
<reference evidence="2 3" key="1">
    <citation type="submission" date="2018-08" db="EMBL/GenBank/DDBJ databases">
        <title>Aphanomyces genome sequencing and annotation.</title>
        <authorList>
            <person name="Minardi D."/>
            <person name="Oidtmann B."/>
            <person name="Van Der Giezen M."/>
            <person name="Studholme D.J."/>
        </authorList>
    </citation>
    <scope>NUCLEOTIDE SEQUENCE [LARGE SCALE GENOMIC DNA]</scope>
    <source>
        <strain evidence="2 3">NJM0002</strain>
    </source>
</reference>
<name>A0A3R6YUA1_9STRA</name>
<evidence type="ECO:0000313" key="3">
    <source>
        <dbReference type="Proteomes" id="UP000285060"/>
    </source>
</evidence>
<dbReference type="Proteomes" id="UP000285060">
    <property type="component" value="Unassembled WGS sequence"/>
</dbReference>
<feature type="region of interest" description="Disordered" evidence="1">
    <location>
        <begin position="135"/>
        <end position="165"/>
    </location>
</feature>
<dbReference type="SUPFAM" id="SSF81585">
    <property type="entry name" value="PsbU/PolX domain-like"/>
    <property type="match status" value="1"/>
</dbReference>